<gene>
    <name evidence="1" type="ORF">IQ22_04758</name>
</gene>
<name>A0A562PHK8_9PSED</name>
<evidence type="ECO:0000313" key="2">
    <source>
        <dbReference type="Proteomes" id="UP000316905"/>
    </source>
</evidence>
<organism evidence="1 2">
    <name type="scientific">Pseudomonas duriflava</name>
    <dbReference type="NCBI Taxonomy" id="459528"/>
    <lineage>
        <taxon>Bacteria</taxon>
        <taxon>Pseudomonadati</taxon>
        <taxon>Pseudomonadota</taxon>
        <taxon>Gammaproteobacteria</taxon>
        <taxon>Pseudomonadales</taxon>
        <taxon>Pseudomonadaceae</taxon>
        <taxon>Pseudomonas</taxon>
    </lineage>
</organism>
<protein>
    <submittedName>
        <fullName evidence="1">Transcriptional activator TraM</fullName>
    </submittedName>
</protein>
<dbReference type="EMBL" id="VLKY01000062">
    <property type="protein sequence ID" value="TWI43909.1"/>
    <property type="molecule type" value="Genomic_DNA"/>
</dbReference>
<dbReference type="AlphaFoldDB" id="A0A562PHK8"/>
<evidence type="ECO:0000313" key="1">
    <source>
        <dbReference type="EMBL" id="TWI43909.1"/>
    </source>
</evidence>
<sequence>MDFEELKLKLFEKHGTALSDRDPILMFPTILEYVFEQSNQTHAEALEQLKSELVW</sequence>
<keyword evidence="2" id="KW-1185">Reference proteome</keyword>
<dbReference type="Proteomes" id="UP000316905">
    <property type="component" value="Unassembled WGS sequence"/>
</dbReference>
<reference evidence="1 2" key="1">
    <citation type="journal article" date="2015" name="Stand. Genomic Sci.">
        <title>Genomic Encyclopedia of Bacterial and Archaeal Type Strains, Phase III: the genomes of soil and plant-associated and newly described type strains.</title>
        <authorList>
            <person name="Whitman W.B."/>
            <person name="Woyke T."/>
            <person name="Klenk H.P."/>
            <person name="Zhou Y."/>
            <person name="Lilburn T.G."/>
            <person name="Beck B.J."/>
            <person name="De Vos P."/>
            <person name="Vandamme P."/>
            <person name="Eisen J.A."/>
            <person name="Garrity G."/>
            <person name="Hugenholtz P."/>
            <person name="Kyrpides N.C."/>
        </authorList>
    </citation>
    <scope>NUCLEOTIDE SEQUENCE [LARGE SCALE GENOMIC DNA]</scope>
    <source>
        <strain evidence="1 2">CGMCC 1.6858</strain>
    </source>
</reference>
<dbReference type="RefSeq" id="WP_158635492.1">
    <property type="nucleotide sequence ID" value="NZ_VLKY01000062.1"/>
</dbReference>
<dbReference type="InterPro" id="IPR028140">
    <property type="entry name" value="TraM"/>
</dbReference>
<accession>A0A562PHK8</accession>
<dbReference type="GO" id="GO:0009372">
    <property type="term" value="P:quorum sensing"/>
    <property type="evidence" value="ECO:0007669"/>
    <property type="project" value="InterPro"/>
</dbReference>
<comment type="caution">
    <text evidence="1">The sequence shown here is derived from an EMBL/GenBank/DDBJ whole genome shotgun (WGS) entry which is preliminary data.</text>
</comment>
<dbReference type="Pfam" id="PF11657">
    <property type="entry name" value="Activator-TraM"/>
    <property type="match status" value="1"/>
</dbReference>
<proteinExistence type="predicted"/>